<comment type="caution">
    <text evidence="9">The sequence shown here is derived from an EMBL/GenBank/DDBJ whole genome shotgun (WGS) entry which is preliminary data.</text>
</comment>
<dbReference type="Pfam" id="PF20979">
    <property type="entry name" value="Arginosuc_syn_C"/>
    <property type="match status" value="1"/>
</dbReference>
<dbReference type="GO" id="GO:0000050">
    <property type="term" value="P:urea cycle"/>
    <property type="evidence" value="ECO:0007669"/>
    <property type="project" value="TreeGrafter"/>
</dbReference>
<reference evidence="9" key="1">
    <citation type="journal article" date="2014" name="Front. Microbiol.">
        <title>High frequency of phylogenetically diverse reductive dehalogenase-homologous genes in deep subseafloor sedimentary metagenomes.</title>
        <authorList>
            <person name="Kawai M."/>
            <person name="Futagami T."/>
            <person name="Toyoda A."/>
            <person name="Takaki Y."/>
            <person name="Nishi S."/>
            <person name="Hori S."/>
            <person name="Arai W."/>
            <person name="Tsubouchi T."/>
            <person name="Morono Y."/>
            <person name="Uchiyama I."/>
            <person name="Ito T."/>
            <person name="Fujiyama A."/>
            <person name="Inagaki F."/>
            <person name="Takami H."/>
        </authorList>
    </citation>
    <scope>NUCLEOTIDE SEQUENCE</scope>
    <source>
        <strain evidence="9">Expedition CK06-06</strain>
    </source>
</reference>
<dbReference type="GO" id="GO:0004055">
    <property type="term" value="F:argininosuccinate synthase activity"/>
    <property type="evidence" value="ECO:0007669"/>
    <property type="project" value="UniProtKB-EC"/>
</dbReference>
<sequence length="123" mass="14256">NYPEYITVDFEEGIPTGLNGEIMNPVKLIKKIHEIGCKHGIGRIEHMEDRAIGLKSRETYEVPTALILIKAHRDLEKYVCTKHENSFKTIADQRWTELVYEGFWIEPLKDALDAFIDEVNKKV</sequence>
<dbReference type="Gene3D" id="3.90.1260.10">
    <property type="entry name" value="Argininosuccinate synthetase, chain A, domain 2"/>
    <property type="match status" value="1"/>
</dbReference>
<dbReference type="GO" id="GO:0005524">
    <property type="term" value="F:ATP binding"/>
    <property type="evidence" value="ECO:0007669"/>
    <property type="project" value="UniProtKB-KW"/>
</dbReference>
<dbReference type="InterPro" id="IPR024074">
    <property type="entry name" value="AS_cat/multimer_dom_body"/>
</dbReference>
<evidence type="ECO:0000256" key="5">
    <source>
        <dbReference type="ARBA" id="ARBA00022605"/>
    </source>
</evidence>
<keyword evidence="6" id="KW-0547">Nucleotide-binding</keyword>
<keyword evidence="4" id="KW-0436">Ligase</keyword>
<organism evidence="9">
    <name type="scientific">marine sediment metagenome</name>
    <dbReference type="NCBI Taxonomy" id="412755"/>
    <lineage>
        <taxon>unclassified sequences</taxon>
        <taxon>metagenomes</taxon>
        <taxon>ecological metagenomes</taxon>
    </lineage>
</organism>
<dbReference type="GO" id="GO:0005737">
    <property type="term" value="C:cytoplasm"/>
    <property type="evidence" value="ECO:0007669"/>
    <property type="project" value="TreeGrafter"/>
</dbReference>
<feature type="non-terminal residue" evidence="9">
    <location>
        <position position="1"/>
    </location>
</feature>
<dbReference type="GO" id="GO:0000053">
    <property type="term" value="P:argininosuccinate metabolic process"/>
    <property type="evidence" value="ECO:0007669"/>
    <property type="project" value="TreeGrafter"/>
</dbReference>
<evidence type="ECO:0000256" key="4">
    <source>
        <dbReference type="ARBA" id="ARBA00022598"/>
    </source>
</evidence>
<keyword evidence="5" id="KW-0028">Amino-acid biosynthesis</keyword>
<dbReference type="PANTHER" id="PTHR11587:SF2">
    <property type="entry name" value="ARGININOSUCCINATE SYNTHASE"/>
    <property type="match status" value="1"/>
</dbReference>
<dbReference type="InterPro" id="IPR001518">
    <property type="entry name" value="Arginosuc_synth"/>
</dbReference>
<dbReference type="GO" id="GO:0006526">
    <property type="term" value="P:L-arginine biosynthetic process"/>
    <property type="evidence" value="ECO:0007669"/>
    <property type="project" value="UniProtKB-UniPathway"/>
</dbReference>
<protein>
    <recommendedName>
        <fullName evidence="2">argininosuccinate synthase</fullName>
        <ecNumber evidence="2">6.3.4.5</ecNumber>
    </recommendedName>
</protein>
<accession>X1JET3</accession>
<keyword evidence="3" id="KW-0055">Arginine biosynthesis</keyword>
<dbReference type="InterPro" id="IPR048268">
    <property type="entry name" value="Arginosuc_syn_C"/>
</dbReference>
<dbReference type="PANTHER" id="PTHR11587">
    <property type="entry name" value="ARGININOSUCCINATE SYNTHASE"/>
    <property type="match status" value="1"/>
</dbReference>
<name>X1JET3_9ZZZZ</name>
<dbReference type="SUPFAM" id="SSF69864">
    <property type="entry name" value="Argininosuccinate synthetase, C-terminal domain"/>
    <property type="match status" value="1"/>
</dbReference>
<evidence type="ECO:0000313" key="9">
    <source>
        <dbReference type="EMBL" id="GAH93221.1"/>
    </source>
</evidence>
<evidence type="ECO:0000256" key="1">
    <source>
        <dbReference type="ARBA" id="ARBA00004967"/>
    </source>
</evidence>
<evidence type="ECO:0000256" key="6">
    <source>
        <dbReference type="ARBA" id="ARBA00022741"/>
    </source>
</evidence>
<keyword evidence="7" id="KW-0067">ATP-binding</keyword>
<evidence type="ECO:0000256" key="7">
    <source>
        <dbReference type="ARBA" id="ARBA00022840"/>
    </source>
</evidence>
<feature type="domain" description="Arginosuccinate synthase C-terminal" evidence="8">
    <location>
        <begin position="2"/>
        <end position="123"/>
    </location>
</feature>
<evidence type="ECO:0000256" key="2">
    <source>
        <dbReference type="ARBA" id="ARBA00012286"/>
    </source>
</evidence>
<dbReference type="UniPathway" id="UPA00068">
    <property type="reaction ID" value="UER00113"/>
</dbReference>
<proteinExistence type="predicted"/>
<comment type="pathway">
    <text evidence="1">Amino-acid biosynthesis; L-arginine biosynthesis; L-arginine from L-ornithine and carbamoyl phosphate: step 2/3.</text>
</comment>
<dbReference type="EC" id="6.3.4.5" evidence="2"/>
<evidence type="ECO:0000256" key="3">
    <source>
        <dbReference type="ARBA" id="ARBA00022571"/>
    </source>
</evidence>
<feature type="non-terminal residue" evidence="9">
    <location>
        <position position="123"/>
    </location>
</feature>
<gene>
    <name evidence="9" type="ORF">S03H2_70382</name>
</gene>
<evidence type="ECO:0000259" key="8">
    <source>
        <dbReference type="Pfam" id="PF20979"/>
    </source>
</evidence>
<dbReference type="EMBL" id="BARU01046756">
    <property type="protein sequence ID" value="GAH93221.1"/>
    <property type="molecule type" value="Genomic_DNA"/>
</dbReference>
<dbReference type="AlphaFoldDB" id="X1JET3"/>